<dbReference type="RefSeq" id="WP_005394247.1">
    <property type="nucleotide sequence ID" value="NZ_CP069534.1"/>
</dbReference>
<evidence type="ECO:0000313" key="1">
    <source>
        <dbReference type="EMBL" id="QRP70130.1"/>
    </source>
</evidence>
<dbReference type="AlphaFoldDB" id="A0AAX1L7A6"/>
<gene>
    <name evidence="1" type="ORF">I6J21_10145</name>
</gene>
<dbReference type="Proteomes" id="UP000617681">
    <property type="component" value="Chromosome"/>
</dbReference>
<protein>
    <recommendedName>
        <fullName evidence="3">Lipocalin-like domain-containing protein</fullName>
    </recommendedName>
</protein>
<sequence>MSNHSPDDRLDQPDRYTGNWHTVKITHISLDYMEGMCHLMMKDNPSGSYCGVFNPCTVYDLRGLNLGATGKHHAHRGYFVDSHGLPVGNLTPGAYIGRLYAMRNGKRVYLNPCPACLTLACVEAEMIGQRDYPVKTLMTKIERLPDTTSTTPGNRRRK</sequence>
<reference evidence="1" key="1">
    <citation type="submission" date="2021-02" db="EMBL/GenBank/DDBJ databases">
        <title>FDA dAtabase for Regulatory Grade micrObial Sequences (FDA-ARGOS): Supporting development and validation of Infectious Disease Dx tests.</title>
        <authorList>
            <person name="Sproer C."/>
            <person name="Gronow S."/>
            <person name="Severitt S."/>
            <person name="Schroder I."/>
            <person name="Tallon L."/>
            <person name="Sadzewicz L."/>
            <person name="Zhao X."/>
            <person name="Boylan J."/>
            <person name="Ott S."/>
            <person name="Bowen H."/>
            <person name="Vavikolanu K."/>
            <person name="Mehta A."/>
            <person name="Aluvathingal J."/>
            <person name="Nadendla S."/>
            <person name="Lowell S."/>
            <person name="Myers T."/>
            <person name="Yan Y."/>
            <person name="Sichtig H."/>
        </authorList>
    </citation>
    <scope>NUCLEOTIDE SEQUENCE</scope>
    <source>
        <strain evidence="1">FDAARGOS_1191</strain>
    </source>
</reference>
<name>A0AAX1L7A6_9CORY</name>
<evidence type="ECO:0000313" key="2">
    <source>
        <dbReference type="Proteomes" id="UP000617681"/>
    </source>
</evidence>
<proteinExistence type="predicted"/>
<evidence type="ECO:0008006" key="3">
    <source>
        <dbReference type="Google" id="ProtNLM"/>
    </source>
</evidence>
<organism evidence="1 2">
    <name type="scientific">Corynebacterium glucuronolyticum</name>
    <dbReference type="NCBI Taxonomy" id="39791"/>
    <lineage>
        <taxon>Bacteria</taxon>
        <taxon>Bacillati</taxon>
        <taxon>Actinomycetota</taxon>
        <taxon>Actinomycetes</taxon>
        <taxon>Mycobacteriales</taxon>
        <taxon>Corynebacteriaceae</taxon>
        <taxon>Corynebacterium</taxon>
    </lineage>
</organism>
<accession>A0AAX1L7A6</accession>
<dbReference type="EMBL" id="CP069534">
    <property type="protein sequence ID" value="QRP70130.1"/>
    <property type="molecule type" value="Genomic_DNA"/>
</dbReference>